<dbReference type="Gene3D" id="3.40.190.10">
    <property type="entry name" value="Periplasmic binding protein-like II"/>
    <property type="match status" value="1"/>
</dbReference>
<dbReference type="Proteomes" id="UP000031843">
    <property type="component" value="Chromosome secondary"/>
</dbReference>
<dbReference type="SUPFAM" id="SSF53850">
    <property type="entry name" value="Periplasmic binding protein-like II"/>
    <property type="match status" value="1"/>
</dbReference>
<evidence type="ECO:0000256" key="2">
    <source>
        <dbReference type="SAM" id="SignalP"/>
    </source>
</evidence>
<gene>
    <name evidence="3" type="ORF">RR42_s3196</name>
</gene>
<dbReference type="PANTHER" id="PTHR42928:SF5">
    <property type="entry name" value="BLR1237 PROTEIN"/>
    <property type="match status" value="1"/>
</dbReference>
<dbReference type="InterPro" id="IPR005064">
    <property type="entry name" value="BUG"/>
</dbReference>
<accession>A0A0C4YG16</accession>
<dbReference type="STRING" id="68895.RR42_s3196"/>
<dbReference type="EMBL" id="CP010537">
    <property type="protein sequence ID" value="AJG24777.1"/>
    <property type="molecule type" value="Genomic_DNA"/>
</dbReference>
<keyword evidence="4" id="KW-1185">Reference proteome</keyword>
<evidence type="ECO:0000313" key="4">
    <source>
        <dbReference type="Proteomes" id="UP000031843"/>
    </source>
</evidence>
<dbReference type="Gene3D" id="3.40.190.150">
    <property type="entry name" value="Bordetella uptake gene, domain 1"/>
    <property type="match status" value="1"/>
</dbReference>
<protein>
    <submittedName>
        <fullName evidence="3">Tricarboxylate transport protein TctC</fullName>
    </submittedName>
</protein>
<dbReference type="OrthoDB" id="8678477at2"/>
<dbReference type="InterPro" id="IPR042100">
    <property type="entry name" value="Bug_dom1"/>
</dbReference>
<dbReference type="AlphaFoldDB" id="A0A0C4YG16"/>
<dbReference type="PIRSF" id="PIRSF017082">
    <property type="entry name" value="YflP"/>
    <property type="match status" value="1"/>
</dbReference>
<dbReference type="Pfam" id="PF03401">
    <property type="entry name" value="TctC"/>
    <property type="match status" value="1"/>
</dbReference>
<evidence type="ECO:0000256" key="1">
    <source>
        <dbReference type="ARBA" id="ARBA00006987"/>
    </source>
</evidence>
<proteinExistence type="inferred from homology"/>
<feature type="chain" id="PRO_5002173850" evidence="2">
    <location>
        <begin position="40"/>
        <end position="339"/>
    </location>
</feature>
<dbReference type="CDD" id="cd13578">
    <property type="entry name" value="PBP2_Bug27"/>
    <property type="match status" value="1"/>
</dbReference>
<organism evidence="3 4">
    <name type="scientific">Cupriavidus basilensis</name>
    <dbReference type="NCBI Taxonomy" id="68895"/>
    <lineage>
        <taxon>Bacteria</taxon>
        <taxon>Pseudomonadati</taxon>
        <taxon>Pseudomonadota</taxon>
        <taxon>Betaproteobacteria</taxon>
        <taxon>Burkholderiales</taxon>
        <taxon>Burkholderiaceae</taxon>
        <taxon>Cupriavidus</taxon>
    </lineage>
</organism>
<keyword evidence="2" id="KW-0732">Signal</keyword>
<feature type="signal peptide" evidence="2">
    <location>
        <begin position="1"/>
        <end position="39"/>
    </location>
</feature>
<dbReference type="KEGG" id="cbw:RR42_s3196"/>
<name>A0A0C4YG16_9BURK</name>
<sequence>MLATHMTRWTLDKTSAVARCIMGGAAACAALAAAGPALAQTYPDKPVKLVVPFPPGGSTDVLARLVARKLGEVLRQSVVVENKAGAGTIVGADYVAKATPDGYTLLLSAATTFTVNPVTYSRLPYDSLKSFEPLGMVGSTALVLLANPAVKADTLKQLVAEAKAKPGGMSYGSYGAGTTAHFAGEMINAATGMGLLHVPYKGSAPAMADLIGNQIPLSVDTVVAAAPQIKGGKVKAIAVTSATRSMLLPQVPTAIESGYPGVSLSTWFAIVAPKGIPAPVRQTLDAAIASMMKDPALQQSMTANGFEPEYGSAGEYRARVTSEIARLRKIAQAANIHAD</sequence>
<dbReference type="PANTHER" id="PTHR42928">
    <property type="entry name" value="TRICARBOXYLATE-BINDING PROTEIN"/>
    <property type="match status" value="1"/>
</dbReference>
<comment type="similarity">
    <text evidence="1">Belongs to the UPF0065 (bug) family.</text>
</comment>
<reference evidence="3 4" key="1">
    <citation type="journal article" date="2015" name="Genome Announc.">
        <title>Complete Genome Sequence of Cupriavidus basilensis 4G11, Isolated from the Oak Ridge Field Research Center Site.</title>
        <authorList>
            <person name="Ray J."/>
            <person name="Waters R.J."/>
            <person name="Skerker J.M."/>
            <person name="Kuehl J.V."/>
            <person name="Price M.N."/>
            <person name="Huang J."/>
            <person name="Chakraborty R."/>
            <person name="Arkin A.P."/>
            <person name="Deutschbauer A."/>
        </authorList>
    </citation>
    <scope>NUCLEOTIDE SEQUENCE [LARGE SCALE GENOMIC DNA]</scope>
    <source>
        <strain evidence="3">4G11</strain>
    </source>
</reference>
<evidence type="ECO:0000313" key="3">
    <source>
        <dbReference type="EMBL" id="AJG24777.1"/>
    </source>
</evidence>